<keyword evidence="4" id="KW-1185">Reference proteome</keyword>
<accession>A0A7J5UNR9</accession>
<feature type="compositionally biased region" description="Basic and acidic residues" evidence="1">
    <location>
        <begin position="164"/>
        <end position="185"/>
    </location>
</feature>
<dbReference type="OrthoDB" id="5241264at2"/>
<dbReference type="InterPro" id="IPR016181">
    <property type="entry name" value="Acyl_CoA_acyltransferase"/>
</dbReference>
<comment type="caution">
    <text evidence="3">The sequence shown here is derived from an EMBL/GenBank/DDBJ whole genome shotgun (WGS) entry which is preliminary data.</text>
</comment>
<dbReference type="SUPFAM" id="SSF55729">
    <property type="entry name" value="Acyl-CoA N-acyltransferases (Nat)"/>
    <property type="match status" value="1"/>
</dbReference>
<dbReference type="InterPro" id="IPR000182">
    <property type="entry name" value="GNAT_dom"/>
</dbReference>
<dbReference type="PROSITE" id="PS51186">
    <property type="entry name" value="GNAT"/>
    <property type="match status" value="1"/>
</dbReference>
<dbReference type="Proteomes" id="UP000451860">
    <property type="component" value="Unassembled WGS sequence"/>
</dbReference>
<feature type="compositionally biased region" description="Basic residues" evidence="1">
    <location>
        <begin position="186"/>
        <end position="195"/>
    </location>
</feature>
<dbReference type="EMBL" id="WHJE01000057">
    <property type="protein sequence ID" value="KAE8763754.1"/>
    <property type="molecule type" value="Genomic_DNA"/>
</dbReference>
<evidence type="ECO:0000259" key="2">
    <source>
        <dbReference type="PROSITE" id="PS51186"/>
    </source>
</evidence>
<dbReference type="PANTHER" id="PTHR43072:SF54">
    <property type="entry name" value="GCN5-RELATED N-ACETYLTRANSFERASE"/>
    <property type="match status" value="1"/>
</dbReference>
<organism evidence="3 4">
    <name type="scientific">Georgenia thermotolerans</name>
    <dbReference type="NCBI Taxonomy" id="527326"/>
    <lineage>
        <taxon>Bacteria</taxon>
        <taxon>Bacillati</taxon>
        <taxon>Actinomycetota</taxon>
        <taxon>Actinomycetes</taxon>
        <taxon>Micrococcales</taxon>
        <taxon>Bogoriellaceae</taxon>
        <taxon>Georgenia</taxon>
    </lineage>
</organism>
<dbReference type="AlphaFoldDB" id="A0A7J5UNR9"/>
<dbReference type="InterPro" id="IPR025289">
    <property type="entry name" value="DUF4081"/>
</dbReference>
<feature type="region of interest" description="Disordered" evidence="1">
    <location>
        <begin position="1"/>
        <end position="219"/>
    </location>
</feature>
<evidence type="ECO:0000256" key="1">
    <source>
        <dbReference type="SAM" id="MobiDB-lite"/>
    </source>
</evidence>
<reference evidence="3 4" key="1">
    <citation type="submission" date="2019-10" db="EMBL/GenBank/DDBJ databases">
        <title>Georgenia wutianyii sp. nov. and Georgenia yuyongxinii sp. nov. isolated from plateau pika (Ochotona curzoniae) in the Qinghai-Tibet plateau of China.</title>
        <authorList>
            <person name="Tian Z."/>
        </authorList>
    </citation>
    <scope>NUCLEOTIDE SEQUENCE [LARGE SCALE GENOMIC DNA]</scope>
    <source>
        <strain evidence="3 4">DSM 21501</strain>
    </source>
</reference>
<sequence length="510" mass="55859">MGGLAVRGARLPRLQDLRQAQRPGGHGPRLRAARRGRRLAPAPRRDRGRPGVPGHDQVRHRLRRAAEQGHRGHHPRLPLRPAGGGGQGRQPDPRGPQPASAQARDRLLPVLRARAGGRLRARRLRHGRPGRPHRAAAGGRHGLRRQRPRRGARGRPGRRLRQRQGADLRQGRGHQDRARGPDRRDPHRRGPAHRRRDGDGRRRRDRGRRARRHRQLSAPAVPLWRRGSPAVRPLTAEDREAALAVCRRDPVGSVLAAVQVERLGGAGLPGTELLGVFPEDGRREDGPTALCWAGANLVPVQVFGEALDELVEYVRRRGRRCSSIVGPAEQVLPLWDRLAPMWSRPREVRPDQPSMVIDHAPAVAPDPCVRLARPEEVGLVLPASVAMFTEEVGYDPTVVGASYAARVAELIATQKTYVRIDDGDDGPQVVFKADVGALAVGVAQIQGVWVHPALRGRGLASAGMAAVVADVRARLAPTVSLYVNSFNAPALATYRRVGFREVGTYATVLF</sequence>
<proteinExistence type="predicted"/>
<name>A0A7J5UNR9_9MICO</name>
<dbReference type="CDD" id="cd04301">
    <property type="entry name" value="NAT_SF"/>
    <property type="match status" value="1"/>
</dbReference>
<gene>
    <name evidence="3" type="ORF">GB883_12480</name>
</gene>
<dbReference type="Gene3D" id="3.40.630.30">
    <property type="match status" value="1"/>
</dbReference>
<protein>
    <submittedName>
        <fullName evidence="3">GNAT family N-acetyltransferase</fullName>
    </submittedName>
</protein>
<keyword evidence="3" id="KW-0808">Transferase</keyword>
<feature type="compositionally biased region" description="Basic residues" evidence="1">
    <location>
        <begin position="203"/>
        <end position="215"/>
    </location>
</feature>
<feature type="compositionally biased region" description="Basic residues" evidence="1">
    <location>
        <begin position="115"/>
        <end position="134"/>
    </location>
</feature>
<feature type="domain" description="N-acetyltransferase" evidence="2">
    <location>
        <begin position="367"/>
        <end position="510"/>
    </location>
</feature>
<feature type="compositionally biased region" description="Basic residues" evidence="1">
    <location>
        <begin position="28"/>
        <end position="38"/>
    </location>
</feature>
<feature type="compositionally biased region" description="Basic residues" evidence="1">
    <location>
        <begin position="141"/>
        <end position="162"/>
    </location>
</feature>
<dbReference type="GO" id="GO:0016747">
    <property type="term" value="F:acyltransferase activity, transferring groups other than amino-acyl groups"/>
    <property type="evidence" value="ECO:0007669"/>
    <property type="project" value="InterPro"/>
</dbReference>
<dbReference type="PANTHER" id="PTHR43072">
    <property type="entry name" value="N-ACETYLTRANSFERASE"/>
    <property type="match status" value="1"/>
</dbReference>
<evidence type="ECO:0000313" key="4">
    <source>
        <dbReference type="Proteomes" id="UP000451860"/>
    </source>
</evidence>
<evidence type="ECO:0000313" key="3">
    <source>
        <dbReference type="EMBL" id="KAE8763754.1"/>
    </source>
</evidence>
<feature type="compositionally biased region" description="Basic and acidic residues" evidence="1">
    <location>
        <begin position="56"/>
        <end position="70"/>
    </location>
</feature>
<dbReference type="Pfam" id="PF13312">
    <property type="entry name" value="DUF4081"/>
    <property type="match status" value="1"/>
</dbReference>
<dbReference type="Pfam" id="PF00583">
    <property type="entry name" value="Acetyltransf_1"/>
    <property type="match status" value="1"/>
</dbReference>